<dbReference type="EMBL" id="JAIQCJ010002141">
    <property type="protein sequence ID" value="KAJ8781630.1"/>
    <property type="molecule type" value="Genomic_DNA"/>
</dbReference>
<keyword evidence="3" id="KW-1185">Reference proteome</keyword>
<evidence type="ECO:0000313" key="3">
    <source>
        <dbReference type="Proteomes" id="UP001159641"/>
    </source>
</evidence>
<dbReference type="AlphaFoldDB" id="A0AB34GSN6"/>
<protein>
    <submittedName>
        <fullName evidence="2">Uncharacterized protein</fullName>
    </submittedName>
</protein>
<feature type="compositionally biased region" description="Pro residues" evidence="1">
    <location>
        <begin position="194"/>
        <end position="206"/>
    </location>
</feature>
<feature type="region of interest" description="Disordered" evidence="1">
    <location>
        <begin position="321"/>
        <end position="385"/>
    </location>
</feature>
<feature type="compositionally biased region" description="Low complexity" evidence="1">
    <location>
        <begin position="225"/>
        <end position="241"/>
    </location>
</feature>
<feature type="compositionally biased region" description="Low complexity" evidence="1">
    <location>
        <begin position="321"/>
        <end position="335"/>
    </location>
</feature>
<name>A0AB34GSN6_ESCRO</name>
<organism evidence="2 3">
    <name type="scientific">Eschrichtius robustus</name>
    <name type="common">California gray whale</name>
    <name type="synonym">Eschrichtius gibbosus</name>
    <dbReference type="NCBI Taxonomy" id="9764"/>
    <lineage>
        <taxon>Eukaryota</taxon>
        <taxon>Metazoa</taxon>
        <taxon>Chordata</taxon>
        <taxon>Craniata</taxon>
        <taxon>Vertebrata</taxon>
        <taxon>Euteleostomi</taxon>
        <taxon>Mammalia</taxon>
        <taxon>Eutheria</taxon>
        <taxon>Laurasiatheria</taxon>
        <taxon>Artiodactyla</taxon>
        <taxon>Whippomorpha</taxon>
        <taxon>Cetacea</taxon>
        <taxon>Mysticeti</taxon>
        <taxon>Eschrichtiidae</taxon>
        <taxon>Eschrichtius</taxon>
    </lineage>
</organism>
<accession>A0AB34GSN6</accession>
<evidence type="ECO:0000256" key="1">
    <source>
        <dbReference type="SAM" id="MobiDB-lite"/>
    </source>
</evidence>
<sequence>MEICVASCPSLLLRPGEVRRRFVALHVGLLKNERREFCGCRRRVLGGRGPVPPLDAPLRALPARRPAGTSDRSLPRTTSRRIPGRCSPPALRRRIRAKPRSSPPLAEGEAGGAAPGPRMLALTAAGRAVWAPWKPALSPGDALAGYPDQQVLRGQGEVVAAAEAHFGLNLENTLGREPSTDGEGDGGGVWRGSPPRPRAGPAPGTPPRSGSSPRGPRPSRRTRPRAGSSPGRPRPRAGASPLPHVLRGLSPRPLSAGGWAADGAVGGAGWGPFSPPPFGWGAEEGWVVINNRGAGARGGARAENGAGGTLVGGGLAAAPAPLLPGAATPGPRAPGLRPPAPRPCGRAPAPEPRRRASASGRARFPSRRADLSPGSSPAVLGMRLR</sequence>
<proteinExistence type="predicted"/>
<feature type="region of interest" description="Disordered" evidence="1">
    <location>
        <begin position="171"/>
        <end position="269"/>
    </location>
</feature>
<dbReference type="Proteomes" id="UP001159641">
    <property type="component" value="Unassembled WGS sequence"/>
</dbReference>
<feature type="region of interest" description="Disordered" evidence="1">
    <location>
        <begin position="51"/>
        <end position="115"/>
    </location>
</feature>
<feature type="compositionally biased region" description="Low complexity" evidence="1">
    <location>
        <begin position="56"/>
        <end position="67"/>
    </location>
</feature>
<reference evidence="2 3" key="1">
    <citation type="submission" date="2022-11" db="EMBL/GenBank/DDBJ databases">
        <title>Whole genome sequence of Eschrichtius robustus ER-17-0199.</title>
        <authorList>
            <person name="Bruniche-Olsen A."/>
            <person name="Black A.N."/>
            <person name="Fields C.J."/>
            <person name="Walden K."/>
            <person name="Dewoody J.A."/>
        </authorList>
    </citation>
    <scope>NUCLEOTIDE SEQUENCE [LARGE SCALE GENOMIC DNA]</scope>
    <source>
        <strain evidence="2">ER-17-0199</strain>
        <tissue evidence="2">Blubber</tissue>
    </source>
</reference>
<gene>
    <name evidence="2" type="ORF">J1605_010888</name>
</gene>
<evidence type="ECO:0000313" key="2">
    <source>
        <dbReference type="EMBL" id="KAJ8781630.1"/>
    </source>
</evidence>
<comment type="caution">
    <text evidence="2">The sequence shown here is derived from an EMBL/GenBank/DDBJ whole genome shotgun (WGS) entry which is preliminary data.</text>
</comment>